<dbReference type="SUPFAM" id="SSF69765">
    <property type="entry name" value="IpsF-like"/>
    <property type="match status" value="1"/>
</dbReference>
<feature type="binding site" evidence="7">
    <location>
        <begin position="132"/>
        <end position="135"/>
    </location>
    <ligand>
        <name>4-CDP-2-C-methyl-D-erythritol 2-phosphate</name>
        <dbReference type="ChEBI" id="CHEBI:57919"/>
    </ligand>
</feature>
<evidence type="ECO:0000256" key="5">
    <source>
        <dbReference type="ARBA" id="ARBA00023229"/>
    </source>
</evidence>
<dbReference type="EMBL" id="PEWV01000018">
    <property type="protein sequence ID" value="PIU42125.1"/>
    <property type="molecule type" value="Genomic_DNA"/>
</dbReference>
<evidence type="ECO:0000313" key="10">
    <source>
        <dbReference type="EMBL" id="PIU42125.1"/>
    </source>
</evidence>
<feature type="binding site" evidence="7">
    <location>
        <begin position="61"/>
        <end position="65"/>
    </location>
    <ligand>
        <name>4-CDP-2-C-methyl-D-erythritol 2-phosphate</name>
        <dbReference type="ChEBI" id="CHEBI:57919"/>
    </ligand>
</feature>
<name>A0A2J0KUP4_9BACT</name>
<comment type="cofactor">
    <cofactor evidence="7">
        <name>a divalent metal cation</name>
        <dbReference type="ChEBI" id="CHEBI:60240"/>
    </cofactor>
    <text evidence="7">Binds 1 divalent metal cation per subunit.</text>
</comment>
<sequence length="158" mass="17231">MRIGIGYDIHRLVPERKLILGGVEIPSIRGLLGYSDADVLLHALCDAMLGGLGLGDIGEHFPNTDPQYKDISSIVLLKKVSELVKEKSYSVNNIDITVIAEEPQLKPFKEKMKQNIARTLGMNTEDLNIKATTNEGVGYIGKAEAIAAYAVVTLKPLK</sequence>
<dbReference type="NCBIfam" id="TIGR00151">
    <property type="entry name" value="ispF"/>
    <property type="match status" value="1"/>
</dbReference>
<comment type="subunit">
    <text evidence="7">Homotrimer.</text>
</comment>
<reference evidence="10 11" key="1">
    <citation type="submission" date="2017-09" db="EMBL/GenBank/DDBJ databases">
        <title>Depth-based differentiation of microbial function through sediment-hosted aquifers and enrichment of novel symbionts in the deep terrestrial subsurface.</title>
        <authorList>
            <person name="Probst A.J."/>
            <person name="Ladd B."/>
            <person name="Jarett J.K."/>
            <person name="Geller-Mcgrath D.E."/>
            <person name="Sieber C.M."/>
            <person name="Emerson J.B."/>
            <person name="Anantharaman K."/>
            <person name="Thomas B.C."/>
            <person name="Malmstrom R."/>
            <person name="Stieglmeier M."/>
            <person name="Klingl A."/>
            <person name="Woyke T."/>
            <person name="Ryan C.M."/>
            <person name="Banfield J.F."/>
        </authorList>
    </citation>
    <scope>NUCLEOTIDE SEQUENCE [LARGE SCALE GENOMIC DNA]</scope>
    <source>
        <strain evidence="10">CG07_land_8_20_14_0_80_42_15</strain>
    </source>
</reference>
<dbReference type="PANTHER" id="PTHR43181:SF1">
    <property type="entry name" value="2-C-METHYL-D-ERYTHRITOL 2,4-CYCLODIPHOSPHATE SYNTHASE, CHLOROPLASTIC"/>
    <property type="match status" value="1"/>
</dbReference>
<dbReference type="Proteomes" id="UP000230052">
    <property type="component" value="Unassembled WGS sequence"/>
</dbReference>
<evidence type="ECO:0000259" key="9">
    <source>
        <dbReference type="Pfam" id="PF02542"/>
    </source>
</evidence>
<feature type="site" description="Transition state stabilizer" evidence="7">
    <location>
        <position position="133"/>
    </location>
</feature>
<comment type="caution">
    <text evidence="10">The sequence shown here is derived from an EMBL/GenBank/DDBJ whole genome shotgun (WGS) entry which is preliminary data.</text>
</comment>
<dbReference type="GO" id="GO:0016114">
    <property type="term" value="P:terpenoid biosynthetic process"/>
    <property type="evidence" value="ECO:0007669"/>
    <property type="project" value="InterPro"/>
</dbReference>
<keyword evidence="5 7" id="KW-0414">Isoprene biosynthesis</keyword>
<feature type="binding site" evidence="7">
    <location>
        <position position="8"/>
    </location>
    <ligand>
        <name>a divalent metal cation</name>
        <dbReference type="ChEBI" id="CHEBI:60240"/>
    </ligand>
</feature>
<dbReference type="Pfam" id="PF02542">
    <property type="entry name" value="YgbB"/>
    <property type="match status" value="1"/>
</dbReference>
<evidence type="ECO:0000256" key="7">
    <source>
        <dbReference type="HAMAP-Rule" id="MF_00107"/>
    </source>
</evidence>
<evidence type="ECO:0000256" key="1">
    <source>
        <dbReference type="ARBA" id="ARBA00000200"/>
    </source>
</evidence>
<feature type="binding site" evidence="7">
    <location>
        <begin position="56"/>
        <end position="58"/>
    </location>
    <ligand>
        <name>4-CDP-2-C-methyl-D-erythritol 2-phosphate</name>
        <dbReference type="ChEBI" id="CHEBI:57919"/>
    </ligand>
</feature>
<proteinExistence type="inferred from homology"/>
<feature type="binding site" evidence="7">
    <location>
        <position position="42"/>
    </location>
    <ligand>
        <name>a divalent metal cation</name>
        <dbReference type="ChEBI" id="CHEBI:60240"/>
    </ligand>
</feature>
<dbReference type="InterPro" id="IPR020555">
    <property type="entry name" value="MECDP_synthase_CS"/>
</dbReference>
<feature type="binding site" evidence="7">
    <location>
        <begin position="8"/>
        <end position="10"/>
    </location>
    <ligand>
        <name>4-CDP-2-C-methyl-D-erythritol 2-phosphate</name>
        <dbReference type="ChEBI" id="CHEBI:57919"/>
    </ligand>
</feature>
<dbReference type="HAMAP" id="MF_00107">
    <property type="entry name" value="IspF"/>
    <property type="match status" value="1"/>
</dbReference>
<protein>
    <recommendedName>
        <fullName evidence="3 7">2-C-methyl-D-erythritol 2,4-cyclodiphosphate synthase</fullName>
        <shortName evidence="7">MECDP-synthase</shortName>
        <shortName evidence="7">MECPP-synthase</shortName>
        <shortName evidence="7">MECPS</shortName>
        <ecNumber evidence="3 7">4.6.1.12</ecNumber>
    </recommendedName>
</protein>
<dbReference type="CDD" id="cd00554">
    <property type="entry name" value="MECDP_synthase"/>
    <property type="match status" value="1"/>
</dbReference>
<comment type="catalytic activity">
    <reaction evidence="1 7 8">
        <text>4-CDP-2-C-methyl-D-erythritol 2-phosphate = 2-C-methyl-D-erythritol 2,4-cyclic diphosphate + CMP</text>
        <dbReference type="Rhea" id="RHEA:23864"/>
        <dbReference type="ChEBI" id="CHEBI:57919"/>
        <dbReference type="ChEBI" id="CHEBI:58483"/>
        <dbReference type="ChEBI" id="CHEBI:60377"/>
        <dbReference type="EC" id="4.6.1.12"/>
    </reaction>
</comment>
<feature type="domain" description="2-C-methyl-D-erythritol 2,4-cyclodiphosphate synthase" evidence="9">
    <location>
        <begin position="1"/>
        <end position="154"/>
    </location>
</feature>
<dbReference type="GO" id="GO:0008685">
    <property type="term" value="F:2-C-methyl-D-erythritol 2,4-cyclodiphosphate synthase activity"/>
    <property type="evidence" value="ECO:0007669"/>
    <property type="project" value="UniProtKB-UniRule"/>
</dbReference>
<gene>
    <name evidence="7" type="primary">ispF</name>
    <name evidence="10" type="ORF">COS99_01880</name>
</gene>
<keyword evidence="6 7" id="KW-0456">Lyase</keyword>
<comment type="similarity">
    <text evidence="7 8">Belongs to the IspF family.</text>
</comment>
<evidence type="ECO:0000256" key="6">
    <source>
        <dbReference type="ARBA" id="ARBA00023239"/>
    </source>
</evidence>
<evidence type="ECO:0000313" key="11">
    <source>
        <dbReference type="Proteomes" id="UP000230052"/>
    </source>
</evidence>
<evidence type="ECO:0000256" key="3">
    <source>
        <dbReference type="ARBA" id="ARBA00012579"/>
    </source>
</evidence>
<keyword evidence="4 7" id="KW-0479">Metal-binding</keyword>
<dbReference type="PROSITE" id="PS01350">
    <property type="entry name" value="ISPF"/>
    <property type="match status" value="1"/>
</dbReference>
<dbReference type="InterPro" id="IPR003526">
    <property type="entry name" value="MECDP_synthase"/>
</dbReference>
<comment type="caution">
    <text evidence="7">Lacks conserved residue(s) required for the propagation of feature annotation.</text>
</comment>
<comment type="function">
    <text evidence="7">Involved in the biosynthesis of isopentenyl diphosphate (IPP) and dimethylallyl diphosphate (DMAPP), two major building blocks of isoprenoid compounds. Catalyzes the conversion of 4-diphosphocytidyl-2-C-methyl-D-erythritol 2-phosphate (CDP-ME2P) to 2-C-methyl-D-erythritol 2,4-cyclodiphosphate (ME-CPP) with a corresponding release of cytidine 5-monophosphate (CMP).</text>
</comment>
<comment type="pathway">
    <text evidence="2 7">Isoprenoid biosynthesis; isopentenyl diphosphate biosynthesis via DXP pathway; isopentenyl diphosphate from 1-deoxy-D-xylulose 5-phosphate: step 4/6.</text>
</comment>
<dbReference type="Gene3D" id="3.30.1330.50">
    <property type="entry name" value="2-C-methyl-D-erythritol 2,4-cyclodiphosphate synthase"/>
    <property type="match status" value="1"/>
</dbReference>
<accession>A0A2J0KUP4</accession>
<dbReference type="AlphaFoldDB" id="A0A2J0KUP4"/>
<dbReference type="GO" id="GO:0046872">
    <property type="term" value="F:metal ion binding"/>
    <property type="evidence" value="ECO:0007669"/>
    <property type="project" value="UniProtKB-KW"/>
</dbReference>
<evidence type="ECO:0000256" key="2">
    <source>
        <dbReference type="ARBA" id="ARBA00004709"/>
    </source>
</evidence>
<organism evidence="10 11">
    <name type="scientific">Candidatus Aquitaenariimonas noxiae</name>
    <dbReference type="NCBI Taxonomy" id="1974741"/>
    <lineage>
        <taxon>Bacteria</taxon>
        <taxon>Pseudomonadati</taxon>
        <taxon>Candidatus Omnitrophota</taxon>
        <taxon>Candidatus Aquitaenariimonas</taxon>
    </lineage>
</organism>
<dbReference type="GO" id="GO:0019288">
    <property type="term" value="P:isopentenyl diphosphate biosynthetic process, methylerythritol 4-phosphate pathway"/>
    <property type="evidence" value="ECO:0007669"/>
    <property type="project" value="UniProtKB-UniRule"/>
</dbReference>
<dbReference type="UniPathway" id="UPA00056">
    <property type="reaction ID" value="UER00095"/>
</dbReference>
<feature type="binding site" evidence="7">
    <location>
        <position position="10"/>
    </location>
    <ligand>
        <name>a divalent metal cation</name>
        <dbReference type="ChEBI" id="CHEBI:60240"/>
    </ligand>
</feature>
<dbReference type="InterPro" id="IPR036571">
    <property type="entry name" value="MECDP_synthase_sf"/>
</dbReference>
<dbReference type="FunFam" id="3.30.1330.50:FF:000003">
    <property type="entry name" value="2-C-methyl-D-erythritol 2,4-cyclodiphosphate synthase"/>
    <property type="match status" value="1"/>
</dbReference>
<feature type="binding site" evidence="7">
    <location>
        <position position="142"/>
    </location>
    <ligand>
        <name>4-CDP-2-C-methyl-D-erythritol 2-phosphate</name>
        <dbReference type="ChEBI" id="CHEBI:57919"/>
    </ligand>
</feature>
<dbReference type="PANTHER" id="PTHR43181">
    <property type="entry name" value="2-C-METHYL-D-ERYTHRITOL 2,4-CYCLODIPHOSPHATE SYNTHASE, CHLOROPLASTIC"/>
    <property type="match status" value="1"/>
</dbReference>
<dbReference type="EC" id="4.6.1.12" evidence="3 7"/>
<evidence type="ECO:0000256" key="8">
    <source>
        <dbReference type="RuleBase" id="RU004395"/>
    </source>
</evidence>
<evidence type="ECO:0000256" key="4">
    <source>
        <dbReference type="ARBA" id="ARBA00022723"/>
    </source>
</evidence>